<dbReference type="GO" id="GO:0009805">
    <property type="term" value="P:coumarin biosynthetic process"/>
    <property type="evidence" value="ECO:0007669"/>
    <property type="project" value="UniProtKB-ARBA"/>
</dbReference>
<evidence type="ECO:0000313" key="12">
    <source>
        <dbReference type="Proteomes" id="UP001454036"/>
    </source>
</evidence>
<evidence type="ECO:0000259" key="10">
    <source>
        <dbReference type="PROSITE" id="PS51471"/>
    </source>
</evidence>
<dbReference type="PROSITE" id="PS51471">
    <property type="entry name" value="FE2OG_OXY"/>
    <property type="match status" value="1"/>
</dbReference>
<comment type="similarity">
    <text evidence="7">Belongs to the iron/ascorbate-dependent oxidoreductase family. GA20OX subfamily.</text>
</comment>
<gene>
    <name evidence="11" type="ORF">LIER_05639</name>
</gene>
<dbReference type="GO" id="GO:0002238">
    <property type="term" value="P:response to molecule of fungal origin"/>
    <property type="evidence" value="ECO:0007669"/>
    <property type="project" value="UniProtKB-ARBA"/>
</dbReference>
<evidence type="ECO:0000256" key="7">
    <source>
        <dbReference type="ARBA" id="ARBA00043997"/>
    </source>
</evidence>
<dbReference type="Pfam" id="PF14226">
    <property type="entry name" value="DIOX_N"/>
    <property type="match status" value="1"/>
</dbReference>
<reference evidence="11 12" key="1">
    <citation type="submission" date="2024-01" db="EMBL/GenBank/DDBJ databases">
        <title>The complete chloroplast genome sequence of Lithospermum erythrorhizon: insights into the phylogenetic relationship among Boraginaceae species and the maternal lineages of purple gromwells.</title>
        <authorList>
            <person name="Okada T."/>
            <person name="Watanabe K."/>
        </authorList>
    </citation>
    <scope>NUCLEOTIDE SEQUENCE [LARGE SCALE GENOMIC DNA]</scope>
</reference>
<accession>A0AAV3P183</accession>
<proteinExistence type="inferred from homology"/>
<dbReference type="PRINTS" id="PR00682">
    <property type="entry name" value="IPNSYNTHASE"/>
</dbReference>
<dbReference type="Pfam" id="PF03171">
    <property type="entry name" value="2OG-FeII_Oxy"/>
    <property type="match status" value="1"/>
</dbReference>
<dbReference type="InterPro" id="IPR050231">
    <property type="entry name" value="Iron_ascorbate_oxido_reductase"/>
</dbReference>
<evidence type="ECO:0000256" key="6">
    <source>
        <dbReference type="ARBA" id="ARBA00037909"/>
    </source>
</evidence>
<dbReference type="GO" id="GO:0009686">
    <property type="term" value="P:gibberellin biosynthetic process"/>
    <property type="evidence" value="ECO:0007669"/>
    <property type="project" value="UniProtKB-ARBA"/>
</dbReference>
<dbReference type="Gene3D" id="2.60.120.330">
    <property type="entry name" value="B-lactam Antibiotic, Isopenicillin N Synthase, Chain"/>
    <property type="match status" value="1"/>
</dbReference>
<dbReference type="InterPro" id="IPR005123">
    <property type="entry name" value="Oxoglu/Fe-dep_dioxygenase_dom"/>
</dbReference>
<organism evidence="11 12">
    <name type="scientific">Lithospermum erythrorhizon</name>
    <name type="common">Purple gromwell</name>
    <name type="synonym">Lithospermum officinale var. erythrorhizon</name>
    <dbReference type="NCBI Taxonomy" id="34254"/>
    <lineage>
        <taxon>Eukaryota</taxon>
        <taxon>Viridiplantae</taxon>
        <taxon>Streptophyta</taxon>
        <taxon>Embryophyta</taxon>
        <taxon>Tracheophyta</taxon>
        <taxon>Spermatophyta</taxon>
        <taxon>Magnoliopsida</taxon>
        <taxon>eudicotyledons</taxon>
        <taxon>Gunneridae</taxon>
        <taxon>Pentapetalae</taxon>
        <taxon>asterids</taxon>
        <taxon>lamiids</taxon>
        <taxon>Boraginales</taxon>
        <taxon>Boraginaceae</taxon>
        <taxon>Boraginoideae</taxon>
        <taxon>Lithospermeae</taxon>
        <taxon>Lithospermum</taxon>
    </lineage>
</organism>
<evidence type="ECO:0000256" key="8">
    <source>
        <dbReference type="ARBA" id="ARBA00050508"/>
    </source>
</evidence>
<evidence type="ECO:0000256" key="9">
    <source>
        <dbReference type="RuleBase" id="RU003682"/>
    </source>
</evidence>
<keyword evidence="12" id="KW-1185">Reference proteome</keyword>
<evidence type="ECO:0000256" key="1">
    <source>
        <dbReference type="ARBA" id="ARBA00001961"/>
    </source>
</evidence>
<evidence type="ECO:0000256" key="5">
    <source>
        <dbReference type="ARBA" id="ARBA00023004"/>
    </source>
</evidence>
<dbReference type="AlphaFoldDB" id="A0AAV3P183"/>
<dbReference type="InterPro" id="IPR027443">
    <property type="entry name" value="IPNS-like_sf"/>
</dbReference>
<comment type="cofactor">
    <cofactor evidence="1">
        <name>L-ascorbate</name>
        <dbReference type="ChEBI" id="CHEBI:38290"/>
    </cofactor>
</comment>
<protein>
    <submittedName>
        <fullName evidence="11">Oxygenase</fullName>
    </submittedName>
</protein>
<name>A0AAV3P183_LITER</name>
<evidence type="ECO:0000313" key="11">
    <source>
        <dbReference type="EMBL" id="GAA0145447.1"/>
    </source>
</evidence>
<dbReference type="PANTHER" id="PTHR47990">
    <property type="entry name" value="2-OXOGLUTARATE (2OG) AND FE(II)-DEPENDENT OXYGENASE SUPERFAMILY PROTEIN-RELATED"/>
    <property type="match status" value="1"/>
</dbReference>
<comment type="caution">
    <text evidence="11">The sequence shown here is derived from an EMBL/GenBank/DDBJ whole genome shotgun (WGS) entry which is preliminary data.</text>
</comment>
<dbReference type="GO" id="GO:0045544">
    <property type="term" value="F:gibberellin 20-oxidase activity"/>
    <property type="evidence" value="ECO:0007669"/>
    <property type="project" value="UniProtKB-ARBA"/>
</dbReference>
<evidence type="ECO:0000256" key="3">
    <source>
        <dbReference type="ARBA" id="ARBA00022723"/>
    </source>
</evidence>
<feature type="domain" description="Fe2OG dioxygenase" evidence="10">
    <location>
        <begin position="198"/>
        <end position="299"/>
    </location>
</feature>
<dbReference type="GO" id="GO:0046872">
    <property type="term" value="F:metal ion binding"/>
    <property type="evidence" value="ECO:0007669"/>
    <property type="project" value="UniProtKB-KW"/>
</dbReference>
<dbReference type="SUPFAM" id="SSF51197">
    <property type="entry name" value="Clavaminate synthase-like"/>
    <property type="match status" value="1"/>
</dbReference>
<dbReference type="InterPro" id="IPR044861">
    <property type="entry name" value="IPNS-like_FE2OG_OXY"/>
</dbReference>
<comment type="pathway">
    <text evidence="6">Plant hormone biosynthesis; gibberellin biosynthesis.</text>
</comment>
<keyword evidence="3 9" id="KW-0479">Metal-binding</keyword>
<dbReference type="EMBL" id="BAABME010000780">
    <property type="protein sequence ID" value="GAA0145447.1"/>
    <property type="molecule type" value="Genomic_DNA"/>
</dbReference>
<evidence type="ECO:0000256" key="2">
    <source>
        <dbReference type="ARBA" id="ARBA00004972"/>
    </source>
</evidence>
<evidence type="ECO:0000256" key="4">
    <source>
        <dbReference type="ARBA" id="ARBA00023002"/>
    </source>
</evidence>
<dbReference type="Proteomes" id="UP001454036">
    <property type="component" value="Unassembled WGS sequence"/>
</dbReference>
<keyword evidence="5 9" id="KW-0408">Iron</keyword>
<comment type="pathway">
    <text evidence="2">Hormone biosynthesis.</text>
</comment>
<dbReference type="InterPro" id="IPR026992">
    <property type="entry name" value="DIOX_N"/>
</dbReference>
<sequence>MESVIPHSETNIVFDSPLSQIPPEFIWPEHERPSIEPSPPLSIPIIDLNAFNSGDPLVVSRTISLVDEACKGHGFFLVINHGIDYNLINEAMKNMEFFFEKSLAEKQSAQRKLGEQFGYANSFINRFSSKLPWKETFSFAHCDVEKYVTSVLGEEFRQFGKVYQKYCDEMSNLALNIMELLGISLGVGSKYFRKFFEGHNSIIRLNNYPPCKNPDQTLGTGPHCDPVSLTILYQDVNVSGLEVQVDGKWFSVPPNKDALVVNIGDTFMAQSNGIYKSCLHRAVVNNQQKRVSMAFFMCPSMEKVVKPPQELLSPEKPRLYPDFTWQSLLKFTQLHYRSDMNTLDAFVMYLEANKEKI</sequence>
<comment type="catalytic activity">
    <reaction evidence="8">
        <text>gibberellin A12 + 2 2-oxoglutarate + 3 O2 + H(+) = gibberellin A9 + 2 succinate + 3 CO2 + 2 H2O</text>
        <dbReference type="Rhea" id="RHEA:60772"/>
        <dbReference type="ChEBI" id="CHEBI:15377"/>
        <dbReference type="ChEBI" id="CHEBI:15378"/>
        <dbReference type="ChEBI" id="CHEBI:15379"/>
        <dbReference type="ChEBI" id="CHEBI:16526"/>
        <dbReference type="ChEBI" id="CHEBI:16810"/>
        <dbReference type="ChEBI" id="CHEBI:30031"/>
        <dbReference type="ChEBI" id="CHEBI:58627"/>
        <dbReference type="ChEBI" id="CHEBI:73255"/>
    </reaction>
    <physiologicalReaction direction="left-to-right" evidence="8">
        <dbReference type="Rhea" id="RHEA:60773"/>
    </physiologicalReaction>
</comment>
<keyword evidence="4 9" id="KW-0560">Oxidoreductase</keyword>
<dbReference type="FunFam" id="2.60.120.330:FF:000003">
    <property type="entry name" value="Gibberellin 20 oxidase 2"/>
    <property type="match status" value="1"/>
</dbReference>